<dbReference type="PANTHER" id="PTHR21452:SF4">
    <property type="entry name" value="EXPORTIN-6"/>
    <property type="match status" value="1"/>
</dbReference>
<proteinExistence type="inferred from homology"/>
<dbReference type="Proteomes" id="UP000749646">
    <property type="component" value="Unassembled WGS sequence"/>
</dbReference>
<keyword evidence="7" id="KW-0539">Nucleus</keyword>
<comment type="similarity">
    <text evidence="3">Belongs to the exportin family.</text>
</comment>
<evidence type="ECO:0000256" key="2">
    <source>
        <dbReference type="ARBA" id="ARBA00004496"/>
    </source>
</evidence>
<dbReference type="InterPro" id="IPR040016">
    <property type="entry name" value="XPO6"/>
</dbReference>
<comment type="caution">
    <text evidence="8">The sequence shown here is derived from an EMBL/GenBank/DDBJ whole genome shotgun (WGS) entry which is preliminary data.</text>
</comment>
<evidence type="ECO:0000256" key="7">
    <source>
        <dbReference type="ARBA" id="ARBA00023242"/>
    </source>
</evidence>
<protein>
    <submittedName>
        <fullName evidence="8">Exportin-6</fullName>
    </submittedName>
</protein>
<dbReference type="GO" id="GO:0005634">
    <property type="term" value="C:nucleus"/>
    <property type="evidence" value="ECO:0007669"/>
    <property type="project" value="UniProtKB-SubCell"/>
</dbReference>
<keyword evidence="9" id="KW-1185">Reference proteome</keyword>
<evidence type="ECO:0000313" key="8">
    <source>
        <dbReference type="EMBL" id="KAF9963758.1"/>
    </source>
</evidence>
<evidence type="ECO:0000256" key="4">
    <source>
        <dbReference type="ARBA" id="ARBA00022448"/>
    </source>
</evidence>
<dbReference type="OrthoDB" id="10261013at2759"/>
<dbReference type="GO" id="GO:0006611">
    <property type="term" value="P:protein export from nucleus"/>
    <property type="evidence" value="ECO:0007669"/>
    <property type="project" value="InterPro"/>
</dbReference>
<dbReference type="PANTHER" id="PTHR21452">
    <property type="entry name" value="EXPORTIN-6"/>
    <property type="match status" value="1"/>
</dbReference>
<evidence type="ECO:0000256" key="5">
    <source>
        <dbReference type="ARBA" id="ARBA00022490"/>
    </source>
</evidence>
<dbReference type="GO" id="GO:0005049">
    <property type="term" value="F:nuclear export signal receptor activity"/>
    <property type="evidence" value="ECO:0007669"/>
    <property type="project" value="InterPro"/>
</dbReference>
<evidence type="ECO:0000256" key="1">
    <source>
        <dbReference type="ARBA" id="ARBA00004123"/>
    </source>
</evidence>
<accession>A0A9P6M3B6</accession>
<evidence type="ECO:0000313" key="9">
    <source>
        <dbReference type="Proteomes" id="UP000749646"/>
    </source>
</evidence>
<comment type="subcellular location">
    <subcellularLocation>
        <location evidence="2">Cytoplasm</location>
    </subcellularLocation>
    <subcellularLocation>
        <location evidence="1">Nucleus</location>
    </subcellularLocation>
</comment>
<organism evidence="8 9">
    <name type="scientific">Modicella reniformis</name>
    <dbReference type="NCBI Taxonomy" id="1440133"/>
    <lineage>
        <taxon>Eukaryota</taxon>
        <taxon>Fungi</taxon>
        <taxon>Fungi incertae sedis</taxon>
        <taxon>Mucoromycota</taxon>
        <taxon>Mortierellomycotina</taxon>
        <taxon>Mortierellomycetes</taxon>
        <taxon>Mortierellales</taxon>
        <taxon>Mortierellaceae</taxon>
        <taxon>Modicella</taxon>
    </lineage>
</organism>
<keyword evidence="6" id="KW-0653">Protein transport</keyword>
<sequence length="550" mass="61192">MASCLSQIVTTDSSLMGTDFLPSFKLASGGSSSSSSEDEERQGITPDDELYLLAYEALSNGITLDPKTGSELQAATLQAFGTLIAPIIYPLQSILQDSRSTSGSFWSSSEVKLRVHRCLVILRTLVSSVEEASVATRAMVYQGLKISLPFVQEYFDIYIEDHDISMDILLLFKALVKSLYRQIGSSFCLEVARGLMERLSNPSLLETALSAGRHNGGQEQVYHKALHQPSLVLQQRKVIQRIQMSVSILKAVLELPFKEITQSLGGFMLFLFSQLGPKLLGAQNQREVWAMNSMNTQEGEHHQLRQGKGLENGAYDLMGLFFSTIKTLLTHHCKFFFASTSAATSVSSLATNGVGNGGAGDEGDNNRRQMLQNCMEYLARGLHRSEPDMVRQSIEILISLQEHSLCRLFDRLEFQTLYRFEFLQILLRLALGREQDLLLEDIAGLIHRMVKGTCPAANEQDERFLSVWHGDLKRFVAGLEPSQVILATTTRSLSSSPSSQVSSIPAQLRFPDSAKETLWMDLLHLGDGSMYREGLYQFVNDAQVYAQSLF</sequence>
<dbReference type="GO" id="GO:0005737">
    <property type="term" value="C:cytoplasm"/>
    <property type="evidence" value="ECO:0007669"/>
    <property type="project" value="UniProtKB-SubCell"/>
</dbReference>
<keyword evidence="4" id="KW-0813">Transport</keyword>
<evidence type="ECO:0000256" key="6">
    <source>
        <dbReference type="ARBA" id="ARBA00022927"/>
    </source>
</evidence>
<reference evidence="8" key="1">
    <citation type="journal article" date="2020" name="Fungal Divers.">
        <title>Resolving the Mortierellaceae phylogeny through synthesis of multi-gene phylogenetics and phylogenomics.</title>
        <authorList>
            <person name="Vandepol N."/>
            <person name="Liber J."/>
            <person name="Desiro A."/>
            <person name="Na H."/>
            <person name="Kennedy M."/>
            <person name="Barry K."/>
            <person name="Grigoriev I.V."/>
            <person name="Miller A.N."/>
            <person name="O'Donnell K."/>
            <person name="Stajich J.E."/>
            <person name="Bonito G."/>
        </authorList>
    </citation>
    <scope>NUCLEOTIDE SEQUENCE</scope>
    <source>
        <strain evidence="8">MES-2147</strain>
    </source>
</reference>
<name>A0A9P6M3B6_9FUNG</name>
<keyword evidence="5" id="KW-0963">Cytoplasm</keyword>
<evidence type="ECO:0000256" key="3">
    <source>
        <dbReference type="ARBA" id="ARBA00009466"/>
    </source>
</evidence>
<dbReference type="EMBL" id="JAAAHW010006261">
    <property type="protein sequence ID" value="KAF9963758.1"/>
    <property type="molecule type" value="Genomic_DNA"/>
</dbReference>
<dbReference type="AlphaFoldDB" id="A0A9P6M3B6"/>
<gene>
    <name evidence="8" type="primary">XPO6_1</name>
    <name evidence="8" type="ORF">BGZ65_012241</name>
</gene>